<dbReference type="GO" id="GO:0003723">
    <property type="term" value="F:RNA binding"/>
    <property type="evidence" value="ECO:0007669"/>
    <property type="project" value="UniProtKB-UniRule"/>
</dbReference>
<gene>
    <name evidence="3" type="primary">smpB</name>
    <name evidence="4" type="ORF">SAMN05216474_2030</name>
</gene>
<dbReference type="GO" id="GO:0070930">
    <property type="term" value="P:trans-translation-dependent protein tagging"/>
    <property type="evidence" value="ECO:0007669"/>
    <property type="project" value="TreeGrafter"/>
</dbReference>
<dbReference type="SUPFAM" id="SSF74982">
    <property type="entry name" value="Small protein B (SmpB)"/>
    <property type="match status" value="1"/>
</dbReference>
<dbReference type="GO" id="GO:0070929">
    <property type="term" value="P:trans-translation"/>
    <property type="evidence" value="ECO:0007669"/>
    <property type="project" value="UniProtKB-UniRule"/>
</dbReference>
<dbReference type="RefSeq" id="WP_262987299.1">
    <property type="nucleotide sequence ID" value="NZ_FPAS01000003.1"/>
</dbReference>
<dbReference type="PANTHER" id="PTHR30308:SF2">
    <property type="entry name" value="SSRA-BINDING PROTEIN"/>
    <property type="match status" value="1"/>
</dbReference>
<keyword evidence="2 3" id="KW-0694">RNA-binding</keyword>
<evidence type="ECO:0000256" key="1">
    <source>
        <dbReference type="ARBA" id="ARBA00022490"/>
    </source>
</evidence>
<dbReference type="AlphaFoldDB" id="A0A1I7AF92"/>
<dbReference type="PANTHER" id="PTHR30308">
    <property type="entry name" value="TMRNA-BINDING COMPONENT OF TRANS-TRANSLATION TAGGING COMPLEX"/>
    <property type="match status" value="1"/>
</dbReference>
<dbReference type="GO" id="GO:0005829">
    <property type="term" value="C:cytosol"/>
    <property type="evidence" value="ECO:0007669"/>
    <property type="project" value="TreeGrafter"/>
</dbReference>
<dbReference type="InterPro" id="IPR000037">
    <property type="entry name" value="SsrA-bd_prot"/>
</dbReference>
<dbReference type="Gene3D" id="2.40.280.10">
    <property type="match status" value="1"/>
</dbReference>
<reference evidence="4 5" key="1">
    <citation type="submission" date="2016-10" db="EMBL/GenBank/DDBJ databases">
        <authorList>
            <person name="de Groot N.N."/>
        </authorList>
    </citation>
    <scope>NUCLEOTIDE SEQUENCE [LARGE SCALE GENOMIC DNA]</scope>
    <source>
        <strain evidence="4 5">CGMCC 1.7005</strain>
    </source>
</reference>
<dbReference type="NCBIfam" id="NF003843">
    <property type="entry name" value="PRK05422.1"/>
    <property type="match status" value="1"/>
</dbReference>
<keyword evidence="1 3" id="KW-0963">Cytoplasm</keyword>
<accession>A0A1I7AF92</accession>
<comment type="similarity">
    <text evidence="3">Belongs to the SmpB family.</text>
</comment>
<evidence type="ECO:0000256" key="2">
    <source>
        <dbReference type="ARBA" id="ARBA00022884"/>
    </source>
</evidence>
<keyword evidence="5" id="KW-1185">Reference proteome</keyword>
<dbReference type="NCBIfam" id="TIGR00086">
    <property type="entry name" value="smpB"/>
    <property type="match status" value="1"/>
</dbReference>
<dbReference type="InterPro" id="IPR020081">
    <property type="entry name" value="SsrA-bd_prot_CS"/>
</dbReference>
<organism evidence="4 5">
    <name type="scientific">Lishizhenia tianjinensis</name>
    <dbReference type="NCBI Taxonomy" id="477690"/>
    <lineage>
        <taxon>Bacteria</taxon>
        <taxon>Pseudomonadati</taxon>
        <taxon>Bacteroidota</taxon>
        <taxon>Flavobacteriia</taxon>
        <taxon>Flavobacteriales</taxon>
        <taxon>Crocinitomicaceae</taxon>
        <taxon>Lishizhenia</taxon>
    </lineage>
</organism>
<dbReference type="InterPro" id="IPR023620">
    <property type="entry name" value="SmpB"/>
</dbReference>
<dbReference type="Pfam" id="PF01668">
    <property type="entry name" value="SmpB"/>
    <property type="match status" value="1"/>
</dbReference>
<dbReference type="STRING" id="477690.SAMN05216474_2030"/>
<evidence type="ECO:0000313" key="5">
    <source>
        <dbReference type="Proteomes" id="UP000236454"/>
    </source>
</evidence>
<name>A0A1I7AF92_9FLAO</name>
<comment type="function">
    <text evidence="3">Required for rescue of stalled ribosomes mediated by trans-translation. Binds to transfer-messenger RNA (tmRNA), required for stable association of tmRNA with ribosomes. tmRNA and SmpB together mimic tRNA shape, replacing the anticodon stem-loop with SmpB. tmRNA is encoded by the ssrA gene; the 2 termini fold to resemble tRNA(Ala) and it encodes a 'tag peptide', a short internal open reading frame. During trans-translation Ala-aminoacylated tmRNA acts like a tRNA, entering the A-site of stalled ribosomes, displacing the stalled mRNA. The ribosome then switches to translate the ORF on the tmRNA; the nascent peptide is terminated with the 'tag peptide' encoded by the tmRNA and targeted for degradation. The ribosome is freed to recommence translation, which seems to be the essential function of trans-translation.</text>
</comment>
<dbReference type="EMBL" id="FPAS01000003">
    <property type="protein sequence ID" value="SFT73584.1"/>
    <property type="molecule type" value="Genomic_DNA"/>
</dbReference>
<comment type="subcellular location">
    <subcellularLocation>
        <location evidence="3">Cytoplasm</location>
    </subcellularLocation>
    <text evidence="3">The tmRNA-SmpB complex associates with stalled 70S ribosomes.</text>
</comment>
<proteinExistence type="inferred from homology"/>
<dbReference type="PROSITE" id="PS01317">
    <property type="entry name" value="SSRP"/>
    <property type="match status" value="1"/>
</dbReference>
<evidence type="ECO:0000313" key="4">
    <source>
        <dbReference type="EMBL" id="SFT73584.1"/>
    </source>
</evidence>
<dbReference type="HAMAP" id="MF_00023">
    <property type="entry name" value="SmpB"/>
    <property type="match status" value="1"/>
</dbReference>
<evidence type="ECO:0000256" key="3">
    <source>
        <dbReference type="HAMAP-Rule" id="MF_00023"/>
    </source>
</evidence>
<protein>
    <recommendedName>
        <fullName evidence="3">SsrA-binding protein</fullName>
    </recommendedName>
    <alternativeName>
        <fullName evidence="3">Small protein B</fullName>
    </alternativeName>
</protein>
<dbReference type="Proteomes" id="UP000236454">
    <property type="component" value="Unassembled WGS sequence"/>
</dbReference>
<sequence length="154" mass="17932">MNKIQNTVNIKNKRARFEYEILDTFVAGIQLGGTEIKSIRLGKASIMEAFCVVENNEVFIRNMFINEYSNASFYQHKPKADRKLLLNRQEINKLAKKVETKGFTIVPLRIFINEKGLAKLEIALAQGKNIHDKRQTLKEKDDKRTLDRVMKNYK</sequence>